<accession>A0A7J7G1U8</accession>
<feature type="compositionally biased region" description="Acidic residues" evidence="1">
    <location>
        <begin position="18"/>
        <end position="29"/>
    </location>
</feature>
<evidence type="ECO:0000313" key="3">
    <source>
        <dbReference type="Proteomes" id="UP000593564"/>
    </source>
</evidence>
<keyword evidence="3" id="KW-1185">Reference proteome</keyword>
<reference evidence="2 3" key="2">
    <citation type="submission" date="2020-07" db="EMBL/GenBank/DDBJ databases">
        <title>Genome assembly of wild tea tree DASZ reveals pedigree and selection history of tea varieties.</title>
        <authorList>
            <person name="Zhang W."/>
        </authorList>
    </citation>
    <scope>NUCLEOTIDE SEQUENCE [LARGE SCALE GENOMIC DNA]</scope>
    <source>
        <strain evidence="3">cv. G240</strain>
        <tissue evidence="2">Leaf</tissue>
    </source>
</reference>
<reference evidence="3" key="1">
    <citation type="journal article" date="2020" name="Nat. Commun.">
        <title>Genome assembly of wild tea tree DASZ reveals pedigree and selection history of tea varieties.</title>
        <authorList>
            <person name="Zhang W."/>
            <person name="Zhang Y."/>
            <person name="Qiu H."/>
            <person name="Guo Y."/>
            <person name="Wan H."/>
            <person name="Zhang X."/>
            <person name="Scossa F."/>
            <person name="Alseekh S."/>
            <person name="Zhang Q."/>
            <person name="Wang P."/>
            <person name="Xu L."/>
            <person name="Schmidt M.H."/>
            <person name="Jia X."/>
            <person name="Li D."/>
            <person name="Zhu A."/>
            <person name="Guo F."/>
            <person name="Chen W."/>
            <person name="Ni D."/>
            <person name="Usadel B."/>
            <person name="Fernie A.R."/>
            <person name="Wen W."/>
        </authorList>
    </citation>
    <scope>NUCLEOTIDE SEQUENCE [LARGE SCALE GENOMIC DNA]</scope>
    <source>
        <strain evidence="3">cv. G240</strain>
    </source>
</reference>
<evidence type="ECO:0000256" key="1">
    <source>
        <dbReference type="SAM" id="MobiDB-lite"/>
    </source>
</evidence>
<name>A0A7J7G1U8_CAMSI</name>
<comment type="caution">
    <text evidence="2">The sequence shown here is derived from an EMBL/GenBank/DDBJ whole genome shotgun (WGS) entry which is preliminary data.</text>
</comment>
<feature type="region of interest" description="Disordered" evidence="1">
    <location>
        <begin position="1"/>
        <end position="68"/>
    </location>
</feature>
<evidence type="ECO:0000313" key="2">
    <source>
        <dbReference type="EMBL" id="KAF5934649.1"/>
    </source>
</evidence>
<gene>
    <name evidence="2" type="ORF">HYC85_030820</name>
</gene>
<organism evidence="2 3">
    <name type="scientific">Camellia sinensis</name>
    <name type="common">Tea plant</name>
    <name type="synonym">Thea sinensis</name>
    <dbReference type="NCBI Taxonomy" id="4442"/>
    <lineage>
        <taxon>Eukaryota</taxon>
        <taxon>Viridiplantae</taxon>
        <taxon>Streptophyta</taxon>
        <taxon>Embryophyta</taxon>
        <taxon>Tracheophyta</taxon>
        <taxon>Spermatophyta</taxon>
        <taxon>Magnoliopsida</taxon>
        <taxon>eudicotyledons</taxon>
        <taxon>Gunneridae</taxon>
        <taxon>Pentapetalae</taxon>
        <taxon>asterids</taxon>
        <taxon>Ericales</taxon>
        <taxon>Theaceae</taxon>
        <taxon>Camellia</taxon>
    </lineage>
</organism>
<dbReference type="AlphaFoldDB" id="A0A7J7G1U8"/>
<sequence length="154" mass="17325">MPQPQDEDDHLLNNNNKEEEEEEEDDEAVFDNGRNSLFSNFAQSAQEEAAGSPEKEFTKTPPAPAPVPIPILAFVPQVQRKRRRFGADGDEETNTLQCQLIEVLEKNGKILCAQLKAQNTNFQLDREQRKDHTGSLVTVLNKLVDALGRIVDKL</sequence>
<dbReference type="PANTHER" id="PTHR47211">
    <property type="entry name" value="TRIHELIX TRANSCRIPTION FACTOR ASR3"/>
    <property type="match status" value="1"/>
</dbReference>
<dbReference type="PANTHER" id="PTHR47211:SF2">
    <property type="entry name" value="TRIHELIX TRANSCRIPTION FACTOR ASR3"/>
    <property type="match status" value="1"/>
</dbReference>
<feature type="compositionally biased region" description="Polar residues" evidence="1">
    <location>
        <begin position="33"/>
        <end position="46"/>
    </location>
</feature>
<protein>
    <submittedName>
        <fullName evidence="2">Uncharacterized protein</fullName>
    </submittedName>
</protein>
<dbReference type="EMBL" id="JACBKZ010000014">
    <property type="protein sequence ID" value="KAF5934649.1"/>
    <property type="molecule type" value="Genomic_DNA"/>
</dbReference>
<dbReference type="Proteomes" id="UP000593564">
    <property type="component" value="Unassembled WGS sequence"/>
</dbReference>
<proteinExistence type="predicted"/>